<name>A0ACC1SLS6_9APHY</name>
<accession>A0ACC1SLS6</accession>
<reference evidence="1" key="1">
    <citation type="submission" date="2022-07" db="EMBL/GenBank/DDBJ databases">
        <title>Genome Sequence of Phlebia brevispora.</title>
        <authorList>
            <person name="Buettner E."/>
        </authorList>
    </citation>
    <scope>NUCLEOTIDE SEQUENCE</scope>
    <source>
        <strain evidence="1">MPL23</strain>
    </source>
</reference>
<comment type="caution">
    <text evidence="1">The sequence shown here is derived from an EMBL/GenBank/DDBJ whole genome shotgun (WGS) entry which is preliminary data.</text>
</comment>
<evidence type="ECO:0000313" key="2">
    <source>
        <dbReference type="Proteomes" id="UP001148662"/>
    </source>
</evidence>
<gene>
    <name evidence="1" type="ORF">NM688_g5978</name>
</gene>
<keyword evidence="2" id="KW-1185">Reference proteome</keyword>
<proteinExistence type="predicted"/>
<dbReference type="Proteomes" id="UP001148662">
    <property type="component" value="Unassembled WGS sequence"/>
</dbReference>
<dbReference type="EMBL" id="JANHOG010001166">
    <property type="protein sequence ID" value="KAJ3542359.1"/>
    <property type="molecule type" value="Genomic_DNA"/>
</dbReference>
<protein>
    <submittedName>
        <fullName evidence="1">Uncharacterized protein</fullName>
    </submittedName>
</protein>
<evidence type="ECO:0000313" key="1">
    <source>
        <dbReference type="EMBL" id="KAJ3542359.1"/>
    </source>
</evidence>
<organism evidence="1 2">
    <name type="scientific">Phlebia brevispora</name>
    <dbReference type="NCBI Taxonomy" id="194682"/>
    <lineage>
        <taxon>Eukaryota</taxon>
        <taxon>Fungi</taxon>
        <taxon>Dikarya</taxon>
        <taxon>Basidiomycota</taxon>
        <taxon>Agaricomycotina</taxon>
        <taxon>Agaricomycetes</taxon>
        <taxon>Polyporales</taxon>
        <taxon>Meruliaceae</taxon>
        <taxon>Phlebia</taxon>
    </lineage>
</organism>
<sequence>MTVGGTLAKSANLRARDAPGKLFEAPMRRQFLGSPSPQTSATTTVSLIMSTLEPVEEKAQESHISLPKAPASHAPTSSASASSSTAPLCAICALNAAKYTCPRCHMRTCSLPCSATHKTVGAGCSGVRNKAAYIPMNQYGYMALMDDYVYLEEIGRKVGDWGKEIVSGGYDASSSHSGHRGQMRSRGRGRGRGRGMARGGLAHANGPRSKRDVLKMELDHMDIEMDLLPVGMERRILNQSTWDHKCVKLSSVPQSALMSSANCLHSDSTALLTIEFIFHPPRFLLPSSQPAEPIRMLTHRNRISESLMSNLSTRLAERAGSKKKEKEKPLPEWLTDMLVPQAEDSTSFVMPICVMPTKLDPLASLTSSRTNPYVGLRPGHITRNAFYKLLYDEPLVTALKHKQFVEFPTIELWEEGAFLGTIVDDRGSIVRKYDGTDEDEDGPKPKRRKLNRKEGKKTLGGLLGGYGSESDEEGEDEKEEKNVLNLLSGYAGSDDESDDGESDGSEFEGEDAVERIKANAFDELTKLRGSEKGAPEEVGKTGKSVFEMKFMKDAATREKHRVDRMADDFVKEMGSTIAGEDSDEDSAEAPDQAQDTATQRTGGRVSYRPSNIAALRVVPSLASDTSSTTLKSTDLPPHQHPDSPSPISPIPEAQATAGPSNPWLSHEGVKAVQKKHEVAVSKDSAGAEKSKNKLRKRVKKREEEKEKAKEDAAVDVSMSNVMTLGNSSSVAGPSKVVAKGKQKRSLRSGAEPAGEDDEESDTNSELDEQEKTLDLKGKSKGKGIKAFQQRDLVARAFAGDDVVQDFEEAKRREIQEDAPKEVDTTLPGWGSWGGLGTKKAPSKPYLIKKIAGVDPTSRADFNKAHVIISEKRDKKAARYLVKDLPYPYTSKAQFERSMDAPIGSEWNTRVGFQRGTLPKVVRKMGTVITPLEKLT</sequence>